<dbReference type="InterPro" id="IPR013762">
    <property type="entry name" value="Integrase-like_cat_sf"/>
</dbReference>
<accession>A0A0N9IDK7</accession>
<dbReference type="InterPro" id="IPR011010">
    <property type="entry name" value="DNA_brk_join_enz"/>
</dbReference>
<dbReference type="KEGG" id="kphy:AOZ06_04190"/>
<dbReference type="AlphaFoldDB" id="A0A0N9IDK7"/>
<dbReference type="Proteomes" id="UP000063699">
    <property type="component" value="Chromosome"/>
</dbReference>
<dbReference type="STRING" id="860235.AOZ06_04190"/>
<evidence type="ECO:0000313" key="2">
    <source>
        <dbReference type="EMBL" id="ALG14537.1"/>
    </source>
</evidence>
<dbReference type="Gene3D" id="1.10.443.10">
    <property type="entry name" value="Intergrase catalytic core"/>
    <property type="match status" value="1"/>
</dbReference>
<keyword evidence="1" id="KW-0233">DNA recombination</keyword>
<name>A0A0N9IDK7_9PSEU</name>
<dbReference type="SUPFAM" id="SSF56349">
    <property type="entry name" value="DNA breaking-rejoining enzymes"/>
    <property type="match status" value="1"/>
</dbReference>
<evidence type="ECO:0000313" key="3">
    <source>
        <dbReference type="Proteomes" id="UP000063699"/>
    </source>
</evidence>
<dbReference type="EMBL" id="CP012752">
    <property type="protein sequence ID" value="ALG14537.1"/>
    <property type="molecule type" value="Genomic_DNA"/>
</dbReference>
<dbReference type="GO" id="GO:0003677">
    <property type="term" value="F:DNA binding"/>
    <property type="evidence" value="ECO:0007669"/>
    <property type="project" value="InterPro"/>
</dbReference>
<dbReference type="GO" id="GO:0015074">
    <property type="term" value="P:DNA integration"/>
    <property type="evidence" value="ECO:0007669"/>
    <property type="project" value="InterPro"/>
</dbReference>
<dbReference type="GO" id="GO:0006310">
    <property type="term" value="P:DNA recombination"/>
    <property type="evidence" value="ECO:0007669"/>
    <property type="project" value="UniProtKB-KW"/>
</dbReference>
<evidence type="ECO:0000256" key="1">
    <source>
        <dbReference type="ARBA" id="ARBA00023172"/>
    </source>
</evidence>
<reference evidence="2 3" key="1">
    <citation type="submission" date="2015-07" db="EMBL/GenBank/DDBJ databases">
        <title>Genome sequencing of Kibdelosporangium phytohabitans.</title>
        <authorList>
            <person name="Qin S."/>
            <person name="Xing K."/>
        </authorList>
    </citation>
    <scope>NUCLEOTIDE SEQUENCE [LARGE SCALE GENOMIC DNA]</scope>
    <source>
        <strain evidence="2 3">KLBMP1111</strain>
    </source>
</reference>
<protein>
    <submittedName>
        <fullName evidence="2">Transposase</fullName>
    </submittedName>
</protein>
<gene>
    <name evidence="2" type="ORF">AOZ06_04190</name>
</gene>
<organism evidence="2 3">
    <name type="scientific">Kibdelosporangium phytohabitans</name>
    <dbReference type="NCBI Taxonomy" id="860235"/>
    <lineage>
        <taxon>Bacteria</taxon>
        <taxon>Bacillati</taxon>
        <taxon>Actinomycetota</taxon>
        <taxon>Actinomycetes</taxon>
        <taxon>Pseudonocardiales</taxon>
        <taxon>Pseudonocardiaceae</taxon>
        <taxon>Kibdelosporangium</taxon>
    </lineage>
</organism>
<sequence>MDGLGALRRPDGTEFDKAAVFLYAYRHSYAQRHADAGTPVDVLRELMGHRSLVTTQGYYSVTATRVRKAVDALAAHQFDGRGQHVWSQARALLESEHQRLVVGQVAVPFGSCTEPSNVQAGGGGCPFRFRCLGCGHFRSDPSYLPELKDYLDTLLRDRERIRSATELDEWARAEAMPSEHEITRLRQLIRRVEQDLDGLSDGDRQQIEEAVRVVRRTRQTVHLGLPTISPPAPDPELKTSQP</sequence>
<keyword evidence="3" id="KW-1185">Reference proteome</keyword>
<proteinExistence type="predicted"/>